<dbReference type="Proteomes" id="UP001163823">
    <property type="component" value="Chromosome 4"/>
</dbReference>
<dbReference type="AlphaFoldDB" id="A0AAD7PY30"/>
<evidence type="ECO:0000313" key="2">
    <source>
        <dbReference type="EMBL" id="KAJ7971291.1"/>
    </source>
</evidence>
<reference evidence="2" key="1">
    <citation type="journal article" date="2023" name="Science">
        <title>Elucidation of the pathway for biosynthesis of saponin adjuvants from the soapbark tree.</title>
        <authorList>
            <person name="Reed J."/>
            <person name="Orme A."/>
            <person name="El-Demerdash A."/>
            <person name="Owen C."/>
            <person name="Martin L.B.B."/>
            <person name="Misra R.C."/>
            <person name="Kikuchi S."/>
            <person name="Rejzek M."/>
            <person name="Martin A.C."/>
            <person name="Harkess A."/>
            <person name="Leebens-Mack J."/>
            <person name="Louveau T."/>
            <person name="Stephenson M.J."/>
            <person name="Osbourn A."/>
        </authorList>
    </citation>
    <scope>NUCLEOTIDE SEQUENCE</scope>
    <source>
        <strain evidence="2">S10</strain>
    </source>
</reference>
<sequence>MLQHPYILLHINFTSHLNPVSVAGSSGKEWLRYGTSGNLNVNKTTYQYMVHGKSEDIPVKSLIPPLPQIHTSTQHISHPLPQNPAPFDTYGPE</sequence>
<dbReference type="EMBL" id="JARAOO010000004">
    <property type="protein sequence ID" value="KAJ7971291.1"/>
    <property type="molecule type" value="Genomic_DNA"/>
</dbReference>
<dbReference type="KEGG" id="qsa:O6P43_009348"/>
<comment type="caution">
    <text evidence="2">The sequence shown here is derived from an EMBL/GenBank/DDBJ whole genome shotgun (WGS) entry which is preliminary data.</text>
</comment>
<proteinExistence type="predicted"/>
<keyword evidence="3" id="KW-1185">Reference proteome</keyword>
<feature type="region of interest" description="Disordered" evidence="1">
    <location>
        <begin position="71"/>
        <end position="93"/>
    </location>
</feature>
<organism evidence="2 3">
    <name type="scientific">Quillaja saponaria</name>
    <name type="common">Soap bark tree</name>
    <dbReference type="NCBI Taxonomy" id="32244"/>
    <lineage>
        <taxon>Eukaryota</taxon>
        <taxon>Viridiplantae</taxon>
        <taxon>Streptophyta</taxon>
        <taxon>Embryophyta</taxon>
        <taxon>Tracheophyta</taxon>
        <taxon>Spermatophyta</taxon>
        <taxon>Magnoliopsida</taxon>
        <taxon>eudicotyledons</taxon>
        <taxon>Gunneridae</taxon>
        <taxon>Pentapetalae</taxon>
        <taxon>rosids</taxon>
        <taxon>fabids</taxon>
        <taxon>Fabales</taxon>
        <taxon>Quillajaceae</taxon>
        <taxon>Quillaja</taxon>
    </lineage>
</organism>
<accession>A0AAD7PY30</accession>
<evidence type="ECO:0000256" key="1">
    <source>
        <dbReference type="SAM" id="MobiDB-lite"/>
    </source>
</evidence>
<protein>
    <submittedName>
        <fullName evidence="2">Uncharacterized protein</fullName>
    </submittedName>
</protein>
<name>A0AAD7PY30_QUISA</name>
<gene>
    <name evidence="2" type="ORF">O6P43_009348</name>
</gene>
<evidence type="ECO:0000313" key="3">
    <source>
        <dbReference type="Proteomes" id="UP001163823"/>
    </source>
</evidence>